<accession>A0ACC3DSC1</accession>
<protein>
    <submittedName>
        <fullName evidence="1">Uncharacterized protein</fullName>
    </submittedName>
</protein>
<sequence length="110" mass="11693">MSPQLRPRNAALSRTITSESTPSSSSNSVSASPFDSPAQSPSTTSLSSLGSTEEPEAKSSRGVLLDTYGNEFEIPDYTIKQIREAIPAHCFERSGLRGLGYVARDIASLA</sequence>
<proteinExistence type="predicted"/>
<dbReference type="Proteomes" id="UP001186974">
    <property type="component" value="Unassembled WGS sequence"/>
</dbReference>
<dbReference type="EMBL" id="JAWDJW010001037">
    <property type="protein sequence ID" value="KAK3079601.1"/>
    <property type="molecule type" value="Genomic_DNA"/>
</dbReference>
<feature type="non-terminal residue" evidence="1">
    <location>
        <position position="110"/>
    </location>
</feature>
<evidence type="ECO:0000313" key="1">
    <source>
        <dbReference type="EMBL" id="KAK3079601.1"/>
    </source>
</evidence>
<organism evidence="1 2">
    <name type="scientific">Coniosporium uncinatum</name>
    <dbReference type="NCBI Taxonomy" id="93489"/>
    <lineage>
        <taxon>Eukaryota</taxon>
        <taxon>Fungi</taxon>
        <taxon>Dikarya</taxon>
        <taxon>Ascomycota</taxon>
        <taxon>Pezizomycotina</taxon>
        <taxon>Dothideomycetes</taxon>
        <taxon>Dothideomycetes incertae sedis</taxon>
        <taxon>Coniosporium</taxon>
    </lineage>
</organism>
<keyword evidence="2" id="KW-1185">Reference proteome</keyword>
<gene>
    <name evidence="1" type="ORF">LTS18_004440</name>
</gene>
<name>A0ACC3DSC1_9PEZI</name>
<comment type="caution">
    <text evidence="1">The sequence shown here is derived from an EMBL/GenBank/DDBJ whole genome shotgun (WGS) entry which is preliminary data.</text>
</comment>
<evidence type="ECO:0000313" key="2">
    <source>
        <dbReference type="Proteomes" id="UP001186974"/>
    </source>
</evidence>
<reference evidence="1" key="1">
    <citation type="submission" date="2024-09" db="EMBL/GenBank/DDBJ databases">
        <title>Black Yeasts Isolated from many extreme environments.</title>
        <authorList>
            <person name="Coleine C."/>
            <person name="Stajich J.E."/>
            <person name="Selbmann L."/>
        </authorList>
    </citation>
    <scope>NUCLEOTIDE SEQUENCE</scope>
    <source>
        <strain evidence="1">CCFEE 5737</strain>
    </source>
</reference>